<dbReference type="SUPFAM" id="SSF53335">
    <property type="entry name" value="S-adenosyl-L-methionine-dependent methyltransferases"/>
    <property type="match status" value="1"/>
</dbReference>
<dbReference type="InterPro" id="IPR006342">
    <property type="entry name" value="FkbM_mtfrase"/>
</dbReference>
<dbReference type="NCBIfam" id="TIGR01444">
    <property type="entry name" value="fkbM_fam"/>
    <property type="match status" value="1"/>
</dbReference>
<evidence type="ECO:0000313" key="3">
    <source>
        <dbReference type="Proteomes" id="UP000176997"/>
    </source>
</evidence>
<dbReference type="InterPro" id="IPR053188">
    <property type="entry name" value="FkbM_Methyltransferase"/>
</dbReference>
<evidence type="ECO:0000313" key="2">
    <source>
        <dbReference type="EMBL" id="OHA79881.1"/>
    </source>
</evidence>
<dbReference type="AlphaFoldDB" id="A0A1G2S6G5"/>
<proteinExistence type="predicted"/>
<sequence>MNKIHKKINFAQNFSSLGKGRRSKILLFFSAFVLPTLKRKGIFWNINKTIHIEKFGREASFYLGGYSDLMMLKEIFMDGEYDVSTLPSNPRVIVDIGGNIGASALFFSMKYPSANIYVFEPNPDLLPVLQKNIGGHPHVTILNYAITKERKQFDLYINPRNPASSSLKERQTTTEKIVVHGIPFDEARQQLSIDTIDILKFDIEGGEYDMLSTMDRSRVRYYVGEVHFDLMDVSPESFFKLFDQCVSEVRWMGSGRKRAILSASCR</sequence>
<feature type="domain" description="Methyltransferase FkbM" evidence="1">
    <location>
        <begin position="95"/>
        <end position="230"/>
    </location>
</feature>
<dbReference type="STRING" id="1802723.A2675_01410"/>
<dbReference type="InterPro" id="IPR029063">
    <property type="entry name" value="SAM-dependent_MTases_sf"/>
</dbReference>
<accession>A0A1G2S6G5</accession>
<evidence type="ECO:0000259" key="1">
    <source>
        <dbReference type="Pfam" id="PF05050"/>
    </source>
</evidence>
<dbReference type="Gene3D" id="3.40.50.150">
    <property type="entry name" value="Vaccinia Virus protein VP39"/>
    <property type="match status" value="1"/>
</dbReference>
<reference evidence="2 3" key="1">
    <citation type="journal article" date="2016" name="Nat. Commun.">
        <title>Thousands of microbial genomes shed light on interconnected biogeochemical processes in an aquifer system.</title>
        <authorList>
            <person name="Anantharaman K."/>
            <person name="Brown C.T."/>
            <person name="Hug L.A."/>
            <person name="Sharon I."/>
            <person name="Castelle C.J."/>
            <person name="Probst A.J."/>
            <person name="Thomas B.C."/>
            <person name="Singh A."/>
            <person name="Wilkins M.J."/>
            <person name="Karaoz U."/>
            <person name="Brodie E.L."/>
            <person name="Williams K.H."/>
            <person name="Hubbard S.S."/>
            <person name="Banfield J.F."/>
        </authorList>
    </citation>
    <scope>NUCLEOTIDE SEQUENCE [LARGE SCALE GENOMIC DNA]</scope>
</reference>
<dbReference type="GO" id="GO:0008171">
    <property type="term" value="F:O-methyltransferase activity"/>
    <property type="evidence" value="ECO:0007669"/>
    <property type="project" value="TreeGrafter"/>
</dbReference>
<organism evidence="2 3">
    <name type="scientific">Candidatus Yonathbacteria bacterium RIFCSPHIGHO2_01_FULL_51_10</name>
    <dbReference type="NCBI Taxonomy" id="1802723"/>
    <lineage>
        <taxon>Bacteria</taxon>
        <taxon>Candidatus Yonathiibacteriota</taxon>
    </lineage>
</organism>
<dbReference type="Pfam" id="PF05050">
    <property type="entry name" value="Methyltransf_21"/>
    <property type="match status" value="1"/>
</dbReference>
<comment type="caution">
    <text evidence="2">The sequence shown here is derived from an EMBL/GenBank/DDBJ whole genome shotgun (WGS) entry which is preliminary data.</text>
</comment>
<gene>
    <name evidence="2" type="ORF">A2675_01410</name>
</gene>
<dbReference type="PANTHER" id="PTHR36973:SF4">
    <property type="entry name" value="NODULATION PROTEIN"/>
    <property type="match status" value="1"/>
</dbReference>
<name>A0A1G2S6G5_9BACT</name>
<protein>
    <recommendedName>
        <fullName evidence="1">Methyltransferase FkbM domain-containing protein</fullName>
    </recommendedName>
</protein>
<dbReference type="PANTHER" id="PTHR36973">
    <property type="entry name" value="SLL1456 PROTEIN-RELATED"/>
    <property type="match status" value="1"/>
</dbReference>
<dbReference type="EMBL" id="MHUS01000040">
    <property type="protein sequence ID" value="OHA79881.1"/>
    <property type="molecule type" value="Genomic_DNA"/>
</dbReference>
<dbReference type="Proteomes" id="UP000176997">
    <property type="component" value="Unassembled WGS sequence"/>
</dbReference>